<evidence type="ECO:0000256" key="6">
    <source>
        <dbReference type="SAM" id="MobiDB-lite"/>
    </source>
</evidence>
<keyword evidence="4 5" id="KW-0804">Transcription</keyword>
<evidence type="ECO:0000259" key="7">
    <source>
        <dbReference type="SMART" id="SM01372"/>
    </source>
</evidence>
<protein>
    <recommendedName>
        <fullName evidence="7">E2F/DP family winged-helix DNA-binding domain-containing protein</fullName>
    </recommendedName>
</protein>
<dbReference type="GO" id="GO:0000978">
    <property type="term" value="F:RNA polymerase II cis-regulatory region sequence-specific DNA binding"/>
    <property type="evidence" value="ECO:0007669"/>
    <property type="project" value="InterPro"/>
</dbReference>
<comment type="caution">
    <text evidence="8">The sequence shown here is derived from an EMBL/GenBank/DDBJ whole genome shotgun (WGS) entry which is preliminary data.</text>
</comment>
<evidence type="ECO:0000313" key="9">
    <source>
        <dbReference type="Proteomes" id="UP001175271"/>
    </source>
</evidence>
<feature type="domain" description="E2F/DP family winged-helix DNA-binding" evidence="7">
    <location>
        <begin position="422"/>
        <end position="509"/>
    </location>
</feature>
<comment type="similarity">
    <text evidence="1 5">Belongs to the E2F/DP family.</text>
</comment>
<dbReference type="InterPro" id="IPR015633">
    <property type="entry name" value="E2F"/>
</dbReference>
<dbReference type="InterPro" id="IPR036390">
    <property type="entry name" value="WH_DNA-bd_sf"/>
</dbReference>
<keyword evidence="9" id="KW-1185">Reference proteome</keyword>
<dbReference type="Pfam" id="PF02319">
    <property type="entry name" value="WHD_E2F_TDP"/>
    <property type="match status" value="2"/>
</dbReference>
<evidence type="ECO:0000313" key="8">
    <source>
        <dbReference type="EMBL" id="KAK0411750.1"/>
    </source>
</evidence>
<name>A0AA39HUJ1_9BILA</name>
<keyword evidence="2 5" id="KW-0805">Transcription regulation</keyword>
<dbReference type="FunFam" id="1.10.10.10:FF:000832">
    <property type="entry name" value="E2F-like (Mammalian transcription factor)"/>
    <property type="match status" value="1"/>
</dbReference>
<comment type="subcellular location">
    <subcellularLocation>
        <location evidence="5">Nucleus</location>
    </subcellularLocation>
</comment>
<gene>
    <name evidence="8" type="ORF">QR680_005821</name>
</gene>
<dbReference type="GO" id="GO:0090575">
    <property type="term" value="C:RNA polymerase II transcription regulator complex"/>
    <property type="evidence" value="ECO:0007669"/>
    <property type="project" value="TreeGrafter"/>
</dbReference>
<dbReference type="PANTHER" id="PTHR12081:SF7">
    <property type="entry name" value="TRANSCRIPTION FACTOR EFL-3"/>
    <property type="match status" value="1"/>
</dbReference>
<accession>A0AA39HUJ1</accession>
<dbReference type="SUPFAM" id="SSF46785">
    <property type="entry name" value="Winged helix' DNA-binding domain"/>
    <property type="match status" value="2"/>
</dbReference>
<proteinExistence type="inferred from homology"/>
<keyword evidence="5" id="KW-0539">Nucleus</keyword>
<dbReference type="Gene3D" id="1.10.10.10">
    <property type="entry name" value="Winged helix-like DNA-binding domain superfamily/Winged helix DNA-binding domain"/>
    <property type="match status" value="2"/>
</dbReference>
<dbReference type="AlphaFoldDB" id="A0AA39HUJ1"/>
<evidence type="ECO:0000256" key="2">
    <source>
        <dbReference type="ARBA" id="ARBA00023015"/>
    </source>
</evidence>
<feature type="domain" description="E2F/DP family winged-helix DNA-binding" evidence="7">
    <location>
        <begin position="263"/>
        <end position="330"/>
    </location>
</feature>
<dbReference type="Proteomes" id="UP001175271">
    <property type="component" value="Unassembled WGS sequence"/>
</dbReference>
<feature type="region of interest" description="Disordered" evidence="6">
    <location>
        <begin position="220"/>
        <end position="263"/>
    </location>
</feature>
<evidence type="ECO:0000256" key="4">
    <source>
        <dbReference type="ARBA" id="ARBA00023163"/>
    </source>
</evidence>
<sequence length="721" mass="79102">MAPHYASSEAITPGSSAPIKPQVGLPESRFHERRAASITGKRILAHSTYWSDYKFLQSLEKDHLIYLIDFALSMNSSFTTVLSRGEGAQIPVGGPSPLRPPTVVPSKVHRVQYPPQLARVADRNWRQKLPRAHPDPASLFSRVCRGPFRIGQAGAHPASLLPAHSLPGPGPGSSLRPLPTRAVHERTEPHFAIRAMAENVAPQKTSQDSEEVDVCTVDATQLKPLVPAPNKPNTSKASPSNYSRKRSLEHSEDDDCDADPVSRKEKSLGKLCQKFLTVMQEEESRGHDIHLETVAKSMNVEKRRIYDIVNVMEALDAMAKTNKSYYKWHGLRRLPQLMAVLQRQAAEEGLPERVAHVEQAMCNFTEIKRRSSGASGDVVGSLIGIEDKEASIPESPQSSQSSTMSLDTLSQSAKIRVNRDRYGQNSLANLCRRFLMVLLCNPDSGRKVSLDVASTVLIKDPETEGFEPPSRSRCRRLYDIANVLVAMNLIKKVHYLFGTKKIPLFVYCGPNPDEHGVNWNADLCSASKSVSPPPAKRASLSKLAELAEYAERERKLLEAAAKSLSAPTPSAPMTPPENDENAAPLGDIVKPTPKPGAFLLTDRTNANPFRVLSNRLASEETLRSLMANQAALPPLKPISTVWKQVGLLNSSSLANRAQSSNALPLSPIYQIHNPTSNAPGMRFAPRKSFPVFPIVRPKTSTVSHSVSNILGVRNQNTANIN</sequence>
<feature type="region of interest" description="Disordered" evidence="6">
    <location>
        <begin position="563"/>
        <end position="587"/>
    </location>
</feature>
<keyword evidence="3 5" id="KW-0238">DNA-binding</keyword>
<dbReference type="GO" id="GO:0000981">
    <property type="term" value="F:DNA-binding transcription factor activity, RNA polymerase II-specific"/>
    <property type="evidence" value="ECO:0007669"/>
    <property type="project" value="TreeGrafter"/>
</dbReference>
<organism evidence="8 9">
    <name type="scientific">Steinernema hermaphroditum</name>
    <dbReference type="NCBI Taxonomy" id="289476"/>
    <lineage>
        <taxon>Eukaryota</taxon>
        <taxon>Metazoa</taxon>
        <taxon>Ecdysozoa</taxon>
        <taxon>Nematoda</taxon>
        <taxon>Chromadorea</taxon>
        <taxon>Rhabditida</taxon>
        <taxon>Tylenchina</taxon>
        <taxon>Panagrolaimomorpha</taxon>
        <taxon>Strongyloidoidea</taxon>
        <taxon>Steinernematidae</taxon>
        <taxon>Steinernema</taxon>
    </lineage>
</organism>
<dbReference type="InterPro" id="IPR003316">
    <property type="entry name" value="E2F_WHTH_DNA-bd_dom"/>
</dbReference>
<dbReference type="PANTHER" id="PTHR12081">
    <property type="entry name" value="TRANSCRIPTION FACTOR E2F"/>
    <property type="match status" value="1"/>
</dbReference>
<feature type="compositionally biased region" description="Polar residues" evidence="6">
    <location>
        <begin position="231"/>
        <end position="242"/>
    </location>
</feature>
<feature type="region of interest" description="Disordered" evidence="6">
    <location>
        <begin position="159"/>
        <end position="179"/>
    </location>
</feature>
<evidence type="ECO:0000256" key="5">
    <source>
        <dbReference type="RuleBase" id="RU003796"/>
    </source>
</evidence>
<reference evidence="8" key="1">
    <citation type="submission" date="2023-06" db="EMBL/GenBank/DDBJ databases">
        <title>Genomic analysis of the entomopathogenic nematode Steinernema hermaphroditum.</title>
        <authorList>
            <person name="Schwarz E.M."/>
            <person name="Heppert J.K."/>
            <person name="Baniya A."/>
            <person name="Schwartz H.T."/>
            <person name="Tan C.-H."/>
            <person name="Antoshechkin I."/>
            <person name="Sternberg P.W."/>
            <person name="Goodrich-Blair H."/>
            <person name="Dillman A.R."/>
        </authorList>
    </citation>
    <scope>NUCLEOTIDE SEQUENCE</scope>
    <source>
        <strain evidence="8">PS9179</strain>
        <tissue evidence="8">Whole animal</tissue>
    </source>
</reference>
<dbReference type="SMART" id="SM01372">
    <property type="entry name" value="E2F_TDP"/>
    <property type="match status" value="2"/>
</dbReference>
<evidence type="ECO:0000256" key="1">
    <source>
        <dbReference type="ARBA" id="ARBA00010940"/>
    </source>
</evidence>
<dbReference type="InterPro" id="IPR036388">
    <property type="entry name" value="WH-like_DNA-bd_sf"/>
</dbReference>
<dbReference type="EMBL" id="JAUCMV010000003">
    <property type="protein sequence ID" value="KAK0411750.1"/>
    <property type="molecule type" value="Genomic_DNA"/>
</dbReference>
<evidence type="ECO:0000256" key="3">
    <source>
        <dbReference type="ARBA" id="ARBA00023125"/>
    </source>
</evidence>
<feature type="region of interest" description="Disordered" evidence="6">
    <location>
        <begin position="1"/>
        <end position="25"/>
    </location>
</feature>